<dbReference type="HOGENOM" id="CLU_201233_0_0_5"/>
<dbReference type="EMBL" id="CP000250">
    <property type="protein sequence ID" value="ABD09366.1"/>
    <property type="molecule type" value="Genomic_DNA"/>
</dbReference>
<reference evidence="2 3" key="1">
    <citation type="submission" date="2006-01" db="EMBL/GenBank/DDBJ databases">
        <title>Complete sequence of Rhodopseudomonas palustris HaA2.</title>
        <authorList>
            <consortium name="US DOE Joint Genome Institute"/>
            <person name="Copeland A."/>
            <person name="Lucas S."/>
            <person name="Lapidus A."/>
            <person name="Barry K."/>
            <person name="Detter J.C."/>
            <person name="Glavina T."/>
            <person name="Hammon N."/>
            <person name="Israni S."/>
            <person name="Pitluck S."/>
            <person name="Chain P."/>
            <person name="Malfatti S."/>
            <person name="Shin M."/>
            <person name="Vergez L."/>
            <person name="Schmutz J."/>
            <person name="Larimer F."/>
            <person name="Land M."/>
            <person name="Hauser L."/>
            <person name="Pelletier D.A."/>
            <person name="Kyrpides N."/>
            <person name="Anderson I."/>
            <person name="Oda Y."/>
            <person name="Harwood C.S."/>
            <person name="Richardson P."/>
        </authorList>
    </citation>
    <scope>NUCLEOTIDE SEQUENCE [LARGE SCALE GENOMIC DNA]</scope>
    <source>
        <strain evidence="2 3">HaA2</strain>
    </source>
</reference>
<dbReference type="AlphaFoldDB" id="Q2IQZ4"/>
<evidence type="ECO:0000313" key="3">
    <source>
        <dbReference type="Proteomes" id="UP000008809"/>
    </source>
</evidence>
<evidence type="ECO:0000256" key="1">
    <source>
        <dbReference type="SAM" id="MobiDB-lite"/>
    </source>
</evidence>
<organism evidence="2 3">
    <name type="scientific">Rhodopseudomonas palustris (strain HaA2)</name>
    <dbReference type="NCBI Taxonomy" id="316058"/>
    <lineage>
        <taxon>Bacteria</taxon>
        <taxon>Pseudomonadati</taxon>
        <taxon>Pseudomonadota</taxon>
        <taxon>Alphaproteobacteria</taxon>
        <taxon>Hyphomicrobiales</taxon>
        <taxon>Nitrobacteraceae</taxon>
        <taxon>Rhodopseudomonas</taxon>
    </lineage>
</organism>
<feature type="region of interest" description="Disordered" evidence="1">
    <location>
        <begin position="1"/>
        <end position="56"/>
    </location>
</feature>
<proteinExistence type="predicted"/>
<dbReference type="Proteomes" id="UP000008809">
    <property type="component" value="Chromosome"/>
</dbReference>
<feature type="compositionally biased region" description="Basic and acidic residues" evidence="1">
    <location>
        <begin position="44"/>
        <end position="56"/>
    </location>
</feature>
<gene>
    <name evidence="2" type="ordered locus">RPB_4683</name>
</gene>
<keyword evidence="3" id="KW-1185">Reference proteome</keyword>
<name>Q2IQZ4_RHOP2</name>
<dbReference type="RefSeq" id="WP_011443548.1">
    <property type="nucleotide sequence ID" value="NC_007778.1"/>
</dbReference>
<feature type="compositionally biased region" description="Basic and acidic residues" evidence="1">
    <location>
        <begin position="10"/>
        <end position="24"/>
    </location>
</feature>
<dbReference type="KEGG" id="rpb:RPB_4683"/>
<evidence type="ECO:0000313" key="2">
    <source>
        <dbReference type="EMBL" id="ABD09366.1"/>
    </source>
</evidence>
<accession>Q2IQZ4</accession>
<protein>
    <submittedName>
        <fullName evidence="2">Uncharacterized protein</fullName>
    </submittedName>
</protein>
<sequence>MMGGWRKKKKDGDGGKDKAGDASDKAAPVRLPVDDVYDTGDIAAPERDRDDEQRDL</sequence>